<organism evidence="3 4">
    <name type="scientific">Lyophyllum shimeji</name>
    <name type="common">Hon-shimeji</name>
    <name type="synonym">Tricholoma shimeji</name>
    <dbReference type="NCBI Taxonomy" id="47721"/>
    <lineage>
        <taxon>Eukaryota</taxon>
        <taxon>Fungi</taxon>
        <taxon>Dikarya</taxon>
        <taxon>Basidiomycota</taxon>
        <taxon>Agaricomycotina</taxon>
        <taxon>Agaricomycetes</taxon>
        <taxon>Agaricomycetidae</taxon>
        <taxon>Agaricales</taxon>
        <taxon>Tricholomatineae</taxon>
        <taxon>Lyophyllaceae</taxon>
        <taxon>Lyophyllum</taxon>
    </lineage>
</organism>
<evidence type="ECO:0000313" key="4">
    <source>
        <dbReference type="Proteomes" id="UP001063166"/>
    </source>
</evidence>
<evidence type="ECO:0000313" key="3">
    <source>
        <dbReference type="EMBL" id="GLB41279.1"/>
    </source>
</evidence>
<gene>
    <name evidence="3" type="ORF">LshimejAT787_0904940</name>
</gene>
<sequence length="89" mass="10361">MVRFFQLPGAALYSVLLTWPFRRVISAPRRRRRRFQRQNDSDIHSHSKLTKGLMANAPPPTPPPADHRLPWRRPPSPMRTCLHERSLGA</sequence>
<evidence type="ECO:0000256" key="1">
    <source>
        <dbReference type="SAM" id="MobiDB-lite"/>
    </source>
</evidence>
<proteinExistence type="predicted"/>
<reference evidence="3" key="1">
    <citation type="submission" date="2022-07" db="EMBL/GenBank/DDBJ databases">
        <title>The genome of Lyophyllum shimeji provides insight into the initial evolution of ectomycorrhizal fungal genome.</title>
        <authorList>
            <person name="Kobayashi Y."/>
            <person name="Shibata T."/>
            <person name="Hirakawa H."/>
            <person name="Shigenobu S."/>
            <person name="Nishiyama T."/>
            <person name="Yamada A."/>
            <person name="Hasebe M."/>
            <person name="Kawaguchi M."/>
        </authorList>
    </citation>
    <scope>NUCLEOTIDE SEQUENCE</scope>
    <source>
        <strain evidence="3">AT787</strain>
    </source>
</reference>
<accession>A0A9P3PTK5</accession>
<protein>
    <submittedName>
        <fullName evidence="3">Uncharacterized protein</fullName>
    </submittedName>
</protein>
<keyword evidence="2" id="KW-1133">Transmembrane helix</keyword>
<feature type="region of interest" description="Disordered" evidence="1">
    <location>
        <begin position="30"/>
        <end position="89"/>
    </location>
</feature>
<keyword evidence="4" id="KW-1185">Reference proteome</keyword>
<comment type="caution">
    <text evidence="3">The sequence shown here is derived from an EMBL/GenBank/DDBJ whole genome shotgun (WGS) entry which is preliminary data.</text>
</comment>
<name>A0A9P3PTK5_LYOSH</name>
<keyword evidence="2" id="KW-0812">Transmembrane</keyword>
<dbReference type="Proteomes" id="UP001063166">
    <property type="component" value="Unassembled WGS sequence"/>
</dbReference>
<dbReference type="EMBL" id="BRPK01000009">
    <property type="protein sequence ID" value="GLB41279.1"/>
    <property type="molecule type" value="Genomic_DNA"/>
</dbReference>
<keyword evidence="2" id="KW-0472">Membrane</keyword>
<dbReference type="AlphaFoldDB" id="A0A9P3PTK5"/>
<feature type="transmembrane region" description="Helical" evidence="2">
    <location>
        <begin position="6"/>
        <end position="25"/>
    </location>
</feature>
<evidence type="ECO:0000256" key="2">
    <source>
        <dbReference type="SAM" id="Phobius"/>
    </source>
</evidence>